<sequence>MDLIVKLIQNIHYFISLFLFLLGFYTMLAKSNLVKKMIGLNIMDTSIFLFLVSTGYIKGGKVPLIHNADKVLRVNPLPHALVLTGIVVSFSISVFGYALIIKIYSHYGTINTKEISKMRGNDK</sequence>
<evidence type="ECO:0000256" key="2">
    <source>
        <dbReference type="ARBA" id="ARBA00010388"/>
    </source>
</evidence>
<comment type="similarity">
    <text evidence="2">Belongs to the CPA3 antiporters (TC 2.A.63) subunit C family.</text>
</comment>
<dbReference type="HOGENOM" id="CLU_082058_2_0_9"/>
<accession>D9QQ28</accession>
<dbReference type="Proteomes" id="UP000001661">
    <property type="component" value="Chromosome"/>
</dbReference>
<feature type="transmembrane region" description="Helical" evidence="6">
    <location>
        <begin position="12"/>
        <end position="28"/>
    </location>
</feature>
<feature type="transmembrane region" description="Helical" evidence="6">
    <location>
        <begin position="77"/>
        <end position="100"/>
    </location>
</feature>
<evidence type="ECO:0000313" key="8">
    <source>
        <dbReference type="Proteomes" id="UP000001661"/>
    </source>
</evidence>
<evidence type="ECO:0000256" key="5">
    <source>
        <dbReference type="ARBA" id="ARBA00023136"/>
    </source>
</evidence>
<evidence type="ECO:0000256" key="6">
    <source>
        <dbReference type="SAM" id="Phobius"/>
    </source>
</evidence>
<dbReference type="STRING" id="574087.Acear_1096"/>
<dbReference type="InterPro" id="IPR050601">
    <property type="entry name" value="CPA3_antiporter_subunitC"/>
</dbReference>
<feature type="transmembrane region" description="Helical" evidence="6">
    <location>
        <begin position="40"/>
        <end position="57"/>
    </location>
</feature>
<dbReference type="InterPro" id="IPR039428">
    <property type="entry name" value="NUOK/Mnh_C1-like"/>
</dbReference>
<keyword evidence="4 6" id="KW-1133">Transmembrane helix</keyword>
<keyword evidence="5 6" id="KW-0472">Membrane</keyword>
<keyword evidence="8" id="KW-1185">Reference proteome</keyword>
<evidence type="ECO:0000256" key="1">
    <source>
        <dbReference type="ARBA" id="ARBA00004141"/>
    </source>
</evidence>
<dbReference type="PANTHER" id="PTHR34583:SF3">
    <property type="entry name" value="MULTISUBUNIT SODIUM_HYDROGEN ANTIPORTER, MNHC SUBUNIT"/>
    <property type="match status" value="1"/>
</dbReference>
<dbReference type="AlphaFoldDB" id="D9QQ28"/>
<name>D9QQ28_ACEAZ</name>
<dbReference type="eggNOG" id="COG1006">
    <property type="taxonomic scope" value="Bacteria"/>
</dbReference>
<dbReference type="Gene3D" id="1.10.287.3510">
    <property type="match status" value="1"/>
</dbReference>
<reference evidence="7 8" key="1">
    <citation type="journal article" date="2010" name="Stand. Genomic Sci.">
        <title>Complete genome sequence of Acetohalobium arabaticum type strain (Z-7288).</title>
        <authorList>
            <person name="Sikorski J."/>
            <person name="Lapidus A."/>
            <person name="Chertkov O."/>
            <person name="Lucas S."/>
            <person name="Copeland A."/>
            <person name="Glavina Del Rio T."/>
            <person name="Nolan M."/>
            <person name="Tice H."/>
            <person name="Cheng J.F."/>
            <person name="Han C."/>
            <person name="Brambilla E."/>
            <person name="Pitluck S."/>
            <person name="Liolios K."/>
            <person name="Ivanova N."/>
            <person name="Mavromatis K."/>
            <person name="Mikhailova N."/>
            <person name="Pati A."/>
            <person name="Bruce D."/>
            <person name="Detter C."/>
            <person name="Tapia R."/>
            <person name="Goodwin L."/>
            <person name="Chen A."/>
            <person name="Palaniappan K."/>
            <person name="Land M."/>
            <person name="Hauser L."/>
            <person name="Chang Y.J."/>
            <person name="Jeffries C.D."/>
            <person name="Rohde M."/>
            <person name="Goker M."/>
            <person name="Spring S."/>
            <person name="Woyke T."/>
            <person name="Bristow J."/>
            <person name="Eisen J.A."/>
            <person name="Markowitz V."/>
            <person name="Hugenholtz P."/>
            <person name="Kyrpides N.C."/>
            <person name="Klenk H.P."/>
        </authorList>
    </citation>
    <scope>NUCLEOTIDE SEQUENCE [LARGE SCALE GENOMIC DNA]</scope>
    <source>
        <strain evidence="8">ATCC 49924 / DSM 5501 / Z-7288</strain>
    </source>
</reference>
<evidence type="ECO:0000256" key="3">
    <source>
        <dbReference type="ARBA" id="ARBA00022692"/>
    </source>
</evidence>
<dbReference type="GO" id="GO:0016020">
    <property type="term" value="C:membrane"/>
    <property type="evidence" value="ECO:0007669"/>
    <property type="project" value="UniProtKB-SubCell"/>
</dbReference>
<dbReference type="KEGG" id="aar:Acear_1096"/>
<proteinExistence type="inferred from homology"/>
<keyword evidence="3 6" id="KW-0812">Transmembrane</keyword>
<dbReference type="Pfam" id="PF00420">
    <property type="entry name" value="Oxidored_q2"/>
    <property type="match status" value="1"/>
</dbReference>
<evidence type="ECO:0000256" key="4">
    <source>
        <dbReference type="ARBA" id="ARBA00022989"/>
    </source>
</evidence>
<dbReference type="PANTHER" id="PTHR34583">
    <property type="entry name" value="ANTIPORTER SUBUNIT MNHC2-RELATED"/>
    <property type="match status" value="1"/>
</dbReference>
<dbReference type="EMBL" id="CP002105">
    <property type="protein sequence ID" value="ADL12619.1"/>
    <property type="molecule type" value="Genomic_DNA"/>
</dbReference>
<dbReference type="OrthoDB" id="9799219at2"/>
<dbReference type="RefSeq" id="WP_013278065.1">
    <property type="nucleotide sequence ID" value="NC_014378.1"/>
</dbReference>
<evidence type="ECO:0000313" key="7">
    <source>
        <dbReference type="EMBL" id="ADL12619.1"/>
    </source>
</evidence>
<protein>
    <submittedName>
        <fullName evidence="7">Multisubunit sodium/proton antiporter, MrpC subunit (2.A.63.1)</fullName>
    </submittedName>
</protein>
<comment type="subcellular location">
    <subcellularLocation>
        <location evidence="1">Membrane</location>
        <topology evidence="1">Multi-pass membrane protein</topology>
    </subcellularLocation>
</comment>
<gene>
    <name evidence="7" type="ordered locus">Acear_1096</name>
</gene>
<organism evidence="7 8">
    <name type="scientific">Acetohalobium arabaticum (strain ATCC 49924 / DSM 5501 / Z-7288)</name>
    <dbReference type="NCBI Taxonomy" id="574087"/>
    <lineage>
        <taxon>Bacteria</taxon>
        <taxon>Bacillati</taxon>
        <taxon>Bacillota</taxon>
        <taxon>Clostridia</taxon>
        <taxon>Halanaerobiales</taxon>
        <taxon>Halobacteroidaceae</taxon>
        <taxon>Acetohalobium</taxon>
    </lineage>
</organism>